<dbReference type="Proteomes" id="UP000067444">
    <property type="component" value="Chromosome"/>
</dbReference>
<dbReference type="GO" id="GO:0016787">
    <property type="term" value="F:hydrolase activity"/>
    <property type="evidence" value="ECO:0007669"/>
    <property type="project" value="UniProtKB-KW"/>
</dbReference>
<dbReference type="OrthoDB" id="9808590at2"/>
<dbReference type="SUPFAM" id="SSF51556">
    <property type="entry name" value="Metallo-dependent hydrolases"/>
    <property type="match status" value="1"/>
</dbReference>
<proteinExistence type="predicted"/>
<accession>A0A0K0Y869</accession>
<dbReference type="Pfam" id="PF04909">
    <property type="entry name" value="Amidohydro_2"/>
    <property type="match status" value="1"/>
</dbReference>
<dbReference type="GO" id="GO:0019748">
    <property type="term" value="P:secondary metabolic process"/>
    <property type="evidence" value="ECO:0007669"/>
    <property type="project" value="TreeGrafter"/>
</dbReference>
<dbReference type="GO" id="GO:0016831">
    <property type="term" value="F:carboxy-lyase activity"/>
    <property type="evidence" value="ECO:0007669"/>
    <property type="project" value="InterPro"/>
</dbReference>
<dbReference type="Gene3D" id="3.20.20.140">
    <property type="entry name" value="Metal-dependent hydrolases"/>
    <property type="match status" value="1"/>
</dbReference>
<dbReference type="KEGG" id="otm:OSB_25550"/>
<name>A0A0K0Y869_9RHOB</name>
<gene>
    <name evidence="1" type="ORF">OSB_25550</name>
</gene>
<dbReference type="GO" id="GO:0005737">
    <property type="term" value="C:cytoplasm"/>
    <property type="evidence" value="ECO:0007669"/>
    <property type="project" value="TreeGrafter"/>
</dbReference>
<dbReference type="PANTHER" id="PTHR21240">
    <property type="entry name" value="2-AMINO-3-CARBOXYLMUCONATE-6-SEMIALDEHYDE DECARBOXYLASE"/>
    <property type="match status" value="1"/>
</dbReference>
<reference evidence="1 2" key="1">
    <citation type="journal article" date="2015" name="Genome Announc.">
        <title>Closed Genome Sequence of Octadecabacter temperatus SB1, the First Mesophilic Species of the Genus Octadecabacter.</title>
        <authorList>
            <person name="Voget S."/>
            <person name="Billerbeck S."/>
            <person name="Simon M."/>
            <person name="Daniel R."/>
        </authorList>
    </citation>
    <scope>NUCLEOTIDE SEQUENCE [LARGE SCALE GENOMIC DNA]</scope>
    <source>
        <strain evidence="1 2">SB1</strain>
    </source>
</reference>
<evidence type="ECO:0000313" key="1">
    <source>
        <dbReference type="EMBL" id="AKS47086.1"/>
    </source>
</evidence>
<dbReference type="InterPro" id="IPR032466">
    <property type="entry name" value="Metal_Hydrolase"/>
</dbReference>
<keyword evidence="2" id="KW-1185">Reference proteome</keyword>
<evidence type="ECO:0000313" key="2">
    <source>
        <dbReference type="Proteomes" id="UP000067444"/>
    </source>
</evidence>
<dbReference type="InterPro" id="IPR032465">
    <property type="entry name" value="ACMSD"/>
</dbReference>
<dbReference type="PATRIC" id="fig|1458307.3.peg.2582"/>
<organism evidence="1 2">
    <name type="scientific">Octadecabacter temperatus</name>
    <dbReference type="NCBI Taxonomy" id="1458307"/>
    <lineage>
        <taxon>Bacteria</taxon>
        <taxon>Pseudomonadati</taxon>
        <taxon>Pseudomonadota</taxon>
        <taxon>Alphaproteobacteria</taxon>
        <taxon>Rhodobacterales</taxon>
        <taxon>Roseobacteraceae</taxon>
        <taxon>Octadecabacter</taxon>
    </lineage>
</organism>
<protein>
    <submittedName>
        <fullName evidence="1">Amidohydrolase</fullName>
    </submittedName>
</protein>
<sequence length="354" mass="39654">MELKDFAPHPTLVTHETSISGPSRRCIDAHNHLGAFGGDWAARPAVEFFDHIDSLGVAHYVDLDGGWGEDILDDRLRRYKALRPDQYRVYGGVDWGRWADDGHRFAEKSAKRLEAQAARGAEGLKIWKPFGLHVTDDAGQLAKIDDPRLDPIWETAGAIGLPIMIHIADPVAFFDPITPHNERIEELGQNPDWSFPPDRFPSFSDLIEAFARLVKRHPKTTFIGAHVGCYAENLQWVGALLDACPNLMIDFSARIAELGRQPFAARKFFMDHSDRILFGTDAGPDRVTYAIYARFLETSDEYFSYSPDKIPGSGRWNIYGLNLPAPVLDKVYYENAATLFGLNDSISTSALHRG</sequence>
<dbReference type="EMBL" id="CP012160">
    <property type="protein sequence ID" value="AKS47086.1"/>
    <property type="molecule type" value="Genomic_DNA"/>
</dbReference>
<dbReference type="AlphaFoldDB" id="A0A0K0Y869"/>
<keyword evidence="1" id="KW-0378">Hydrolase</keyword>
<dbReference type="InterPro" id="IPR006680">
    <property type="entry name" value="Amidohydro-rel"/>
</dbReference>
<dbReference type="STRING" id="1458307.OSB_25550"/>
<dbReference type="PANTHER" id="PTHR21240:SF28">
    <property type="entry name" value="ISO-OROTATE DECARBOXYLASE (EUROFUNG)"/>
    <property type="match status" value="1"/>
</dbReference>
<dbReference type="RefSeq" id="WP_049835322.1">
    <property type="nucleotide sequence ID" value="NZ_CP012160.1"/>
</dbReference>